<accession>A0A2P2JP63</accession>
<dbReference type="AlphaFoldDB" id="A0A2P2JP63"/>
<proteinExistence type="predicted"/>
<organism evidence="1">
    <name type="scientific">Rhizophora mucronata</name>
    <name type="common">Asiatic mangrove</name>
    <dbReference type="NCBI Taxonomy" id="61149"/>
    <lineage>
        <taxon>Eukaryota</taxon>
        <taxon>Viridiplantae</taxon>
        <taxon>Streptophyta</taxon>
        <taxon>Embryophyta</taxon>
        <taxon>Tracheophyta</taxon>
        <taxon>Spermatophyta</taxon>
        <taxon>Magnoliopsida</taxon>
        <taxon>eudicotyledons</taxon>
        <taxon>Gunneridae</taxon>
        <taxon>Pentapetalae</taxon>
        <taxon>rosids</taxon>
        <taxon>fabids</taxon>
        <taxon>Malpighiales</taxon>
        <taxon>Rhizophoraceae</taxon>
        <taxon>Rhizophora</taxon>
    </lineage>
</organism>
<name>A0A2P2JP63_RHIMU</name>
<reference evidence="1" key="1">
    <citation type="submission" date="2018-02" db="EMBL/GenBank/DDBJ databases">
        <title>Rhizophora mucronata_Transcriptome.</title>
        <authorList>
            <person name="Meera S.P."/>
            <person name="Sreeshan A."/>
            <person name="Augustine A."/>
        </authorList>
    </citation>
    <scope>NUCLEOTIDE SEQUENCE</scope>
    <source>
        <tissue evidence="1">Leaf</tissue>
    </source>
</reference>
<dbReference type="EMBL" id="GGEC01014772">
    <property type="protein sequence ID" value="MBW95255.1"/>
    <property type="molecule type" value="Transcribed_RNA"/>
</dbReference>
<sequence>MGTRNRDFYQQRTRTIICKRLTRRKRLHTMIKNEEDQWREDK</sequence>
<evidence type="ECO:0000313" key="1">
    <source>
        <dbReference type="EMBL" id="MBW95255.1"/>
    </source>
</evidence>
<protein>
    <submittedName>
        <fullName evidence="1">Uncharacterized protein</fullName>
    </submittedName>
</protein>